<name>A0A448WCQ7_9PLAT</name>
<organism evidence="1 2">
    <name type="scientific">Protopolystoma xenopodis</name>
    <dbReference type="NCBI Taxonomy" id="117903"/>
    <lineage>
        <taxon>Eukaryota</taxon>
        <taxon>Metazoa</taxon>
        <taxon>Spiralia</taxon>
        <taxon>Lophotrochozoa</taxon>
        <taxon>Platyhelminthes</taxon>
        <taxon>Monogenea</taxon>
        <taxon>Polyopisthocotylea</taxon>
        <taxon>Polystomatidea</taxon>
        <taxon>Polystomatidae</taxon>
        <taxon>Protopolystoma</taxon>
    </lineage>
</organism>
<accession>A0A448WCQ7</accession>
<keyword evidence="2" id="KW-1185">Reference proteome</keyword>
<comment type="caution">
    <text evidence="1">The sequence shown here is derived from an EMBL/GenBank/DDBJ whole genome shotgun (WGS) entry which is preliminary data.</text>
</comment>
<dbReference type="Proteomes" id="UP000784294">
    <property type="component" value="Unassembled WGS sequence"/>
</dbReference>
<sequence>MSKFGLFIRSARPIAPAWPAVQPASPPDPGRQMIPSNLNRLSNAKVWPFNSCFRQSGVIRLWIRWNPTHLSALEQSFCPPVCL</sequence>
<dbReference type="EMBL" id="CAAALY010004337">
    <property type="protein sequence ID" value="VEL08599.1"/>
    <property type="molecule type" value="Genomic_DNA"/>
</dbReference>
<protein>
    <submittedName>
        <fullName evidence="1">Uncharacterized protein</fullName>
    </submittedName>
</protein>
<evidence type="ECO:0000313" key="1">
    <source>
        <dbReference type="EMBL" id="VEL08599.1"/>
    </source>
</evidence>
<proteinExistence type="predicted"/>
<reference evidence="1" key="1">
    <citation type="submission" date="2018-11" db="EMBL/GenBank/DDBJ databases">
        <authorList>
            <consortium name="Pathogen Informatics"/>
        </authorList>
    </citation>
    <scope>NUCLEOTIDE SEQUENCE</scope>
</reference>
<dbReference type="AlphaFoldDB" id="A0A448WCQ7"/>
<gene>
    <name evidence="1" type="ORF">PXEA_LOCUS2039</name>
</gene>
<evidence type="ECO:0000313" key="2">
    <source>
        <dbReference type="Proteomes" id="UP000784294"/>
    </source>
</evidence>